<dbReference type="InterPro" id="IPR002938">
    <property type="entry name" value="FAD-bd"/>
</dbReference>
<comment type="cofactor">
    <cofactor evidence="1">
        <name>FAD</name>
        <dbReference type="ChEBI" id="CHEBI:57692"/>
    </cofactor>
</comment>
<keyword evidence="5" id="KW-0503">Monooxygenase</keyword>
<dbReference type="Gene3D" id="3.50.50.60">
    <property type="entry name" value="FAD/NAD(P)-binding domain"/>
    <property type="match status" value="1"/>
</dbReference>
<dbReference type="PANTHER" id="PTHR47178">
    <property type="entry name" value="MONOOXYGENASE, FAD-BINDING"/>
    <property type="match status" value="1"/>
</dbReference>
<keyword evidence="3" id="KW-0274">FAD</keyword>
<evidence type="ECO:0000256" key="4">
    <source>
        <dbReference type="ARBA" id="ARBA00023002"/>
    </source>
</evidence>
<evidence type="ECO:0000256" key="1">
    <source>
        <dbReference type="ARBA" id="ARBA00001974"/>
    </source>
</evidence>
<evidence type="ECO:0000256" key="2">
    <source>
        <dbReference type="ARBA" id="ARBA00022630"/>
    </source>
</evidence>
<keyword evidence="4" id="KW-0560">Oxidoreductase</keyword>
<dbReference type="InterPro" id="IPR036188">
    <property type="entry name" value="FAD/NAD-bd_sf"/>
</dbReference>
<dbReference type="PANTHER" id="PTHR47178:SF2">
    <property type="entry name" value="FAD-BINDING DOMAIN-CONTAINING PROTEIN"/>
    <property type="match status" value="1"/>
</dbReference>
<gene>
    <name evidence="7" type="ORF">K432DRAFT_387580</name>
</gene>
<evidence type="ECO:0000313" key="7">
    <source>
        <dbReference type="EMBL" id="OCK73046.1"/>
    </source>
</evidence>
<name>A0A8E2DWX8_9PEZI</name>
<evidence type="ECO:0000256" key="3">
    <source>
        <dbReference type="ARBA" id="ARBA00022827"/>
    </source>
</evidence>
<dbReference type="AlphaFoldDB" id="A0A8E2DWX8"/>
<keyword evidence="2" id="KW-0285">Flavoprotein</keyword>
<dbReference type="PRINTS" id="PR00420">
    <property type="entry name" value="RNGMNOXGNASE"/>
</dbReference>
<keyword evidence="8" id="KW-1185">Reference proteome</keyword>
<reference evidence="7 8" key="1">
    <citation type="journal article" date="2016" name="Nat. Commun.">
        <title>Ectomycorrhizal ecology is imprinted in the genome of the dominant symbiotic fungus Cenococcum geophilum.</title>
        <authorList>
            <consortium name="DOE Joint Genome Institute"/>
            <person name="Peter M."/>
            <person name="Kohler A."/>
            <person name="Ohm R.A."/>
            <person name="Kuo A."/>
            <person name="Krutzmann J."/>
            <person name="Morin E."/>
            <person name="Arend M."/>
            <person name="Barry K.W."/>
            <person name="Binder M."/>
            <person name="Choi C."/>
            <person name="Clum A."/>
            <person name="Copeland A."/>
            <person name="Grisel N."/>
            <person name="Haridas S."/>
            <person name="Kipfer T."/>
            <person name="LaButti K."/>
            <person name="Lindquist E."/>
            <person name="Lipzen A."/>
            <person name="Maire R."/>
            <person name="Meier B."/>
            <person name="Mihaltcheva S."/>
            <person name="Molinier V."/>
            <person name="Murat C."/>
            <person name="Poggeler S."/>
            <person name="Quandt C.A."/>
            <person name="Sperisen C."/>
            <person name="Tritt A."/>
            <person name="Tisserant E."/>
            <person name="Crous P.W."/>
            <person name="Henrissat B."/>
            <person name="Nehls U."/>
            <person name="Egli S."/>
            <person name="Spatafora J.W."/>
            <person name="Grigoriev I.V."/>
            <person name="Martin F.M."/>
        </authorList>
    </citation>
    <scope>NUCLEOTIDE SEQUENCE [LARGE SCALE GENOMIC DNA]</scope>
    <source>
        <strain evidence="7 8">CBS 459.81</strain>
    </source>
</reference>
<dbReference type="Pfam" id="PF01494">
    <property type="entry name" value="FAD_binding_3"/>
    <property type="match status" value="1"/>
</dbReference>
<dbReference type="SUPFAM" id="SSF51905">
    <property type="entry name" value="FAD/NAD(P)-binding domain"/>
    <property type="match status" value="1"/>
</dbReference>
<feature type="domain" description="FAD-binding" evidence="6">
    <location>
        <begin position="124"/>
        <end position="361"/>
    </location>
</feature>
<sequence>MALPMQNNMHVLIIGAGVTGLLIAHGLKQAGINFSIFESEPSASHYRPREWSMGIHWSLPQLEALLPPDLRVRLKEAQNDPFLDAPDRDNMKIYNGLDGTILKALPIPRTIRVSRRKMRAFCCQGIDVKYGYELANVRYEEAGVTAVFTNGELVAGSIIIGSDGPKSKVRKVILGSEADVTPLEIVHSNVAITYGDTEKAKFVRSAHPVFSLAVKPGLLSFLSIQDVPDPEDPATWRFQVVTSWLGKQDDSLDTAGRLAQVKQKASTMCEPFRSAVMWMPDDTKITYDKMAYWVPIPWDNHDGRVTLAGDAAHPMTPHRGQGLNHAICDASHFVDAMQKVAAGASSLNDAITTYSEEVVKRGADEVLISKQNAIMMLNWDQLMESPMMKRSLQKSDLSGS</sequence>
<evidence type="ECO:0000313" key="8">
    <source>
        <dbReference type="Proteomes" id="UP000250266"/>
    </source>
</evidence>
<dbReference type="EMBL" id="KV746031">
    <property type="protein sequence ID" value="OCK73046.1"/>
    <property type="molecule type" value="Genomic_DNA"/>
</dbReference>
<evidence type="ECO:0000256" key="5">
    <source>
        <dbReference type="ARBA" id="ARBA00023033"/>
    </source>
</evidence>
<dbReference type="Proteomes" id="UP000250266">
    <property type="component" value="Unassembled WGS sequence"/>
</dbReference>
<proteinExistence type="predicted"/>
<dbReference type="GO" id="GO:0004497">
    <property type="term" value="F:monooxygenase activity"/>
    <property type="evidence" value="ECO:0007669"/>
    <property type="project" value="UniProtKB-KW"/>
</dbReference>
<organism evidence="7 8">
    <name type="scientific">Lepidopterella palustris CBS 459.81</name>
    <dbReference type="NCBI Taxonomy" id="1314670"/>
    <lineage>
        <taxon>Eukaryota</taxon>
        <taxon>Fungi</taxon>
        <taxon>Dikarya</taxon>
        <taxon>Ascomycota</taxon>
        <taxon>Pezizomycotina</taxon>
        <taxon>Dothideomycetes</taxon>
        <taxon>Pleosporomycetidae</taxon>
        <taxon>Mytilinidiales</taxon>
        <taxon>Argynnaceae</taxon>
        <taxon>Lepidopterella</taxon>
    </lineage>
</organism>
<dbReference type="OrthoDB" id="47494at2759"/>
<evidence type="ECO:0000259" key="6">
    <source>
        <dbReference type="Pfam" id="PF01494"/>
    </source>
</evidence>
<protein>
    <submittedName>
        <fullName evidence="7">FAD/NAD(P)-binding domain-containing protein</fullName>
    </submittedName>
</protein>
<accession>A0A8E2DWX8</accession>
<dbReference type="GO" id="GO:0071949">
    <property type="term" value="F:FAD binding"/>
    <property type="evidence" value="ECO:0007669"/>
    <property type="project" value="InterPro"/>
</dbReference>